<organism evidence="8 9">
    <name type="scientific">Basidiobolus ranarum</name>
    <dbReference type="NCBI Taxonomy" id="34480"/>
    <lineage>
        <taxon>Eukaryota</taxon>
        <taxon>Fungi</taxon>
        <taxon>Fungi incertae sedis</taxon>
        <taxon>Zoopagomycota</taxon>
        <taxon>Entomophthoromycotina</taxon>
        <taxon>Basidiobolomycetes</taxon>
        <taxon>Basidiobolales</taxon>
        <taxon>Basidiobolaceae</taxon>
        <taxon>Basidiobolus</taxon>
    </lineage>
</organism>
<dbReference type="SUPFAM" id="SSF69000">
    <property type="entry name" value="FAD-dependent thiol oxidase"/>
    <property type="match status" value="1"/>
</dbReference>
<evidence type="ECO:0000256" key="5">
    <source>
        <dbReference type="ARBA" id="ARBA00023157"/>
    </source>
</evidence>
<comment type="caution">
    <text evidence="8">The sequence shown here is derived from an EMBL/GenBank/DDBJ whole genome shotgun (WGS) entry which is preliminary data.</text>
</comment>
<evidence type="ECO:0000256" key="3">
    <source>
        <dbReference type="ARBA" id="ARBA00022827"/>
    </source>
</evidence>
<dbReference type="InterPro" id="IPR036774">
    <property type="entry name" value="ERV/ALR_sulphydryl_oxid_sf"/>
</dbReference>
<dbReference type="Proteomes" id="UP001479436">
    <property type="component" value="Unassembled WGS sequence"/>
</dbReference>
<evidence type="ECO:0000313" key="8">
    <source>
        <dbReference type="EMBL" id="KAK9765555.1"/>
    </source>
</evidence>
<dbReference type="Pfam" id="PF04777">
    <property type="entry name" value="Evr1_Alr"/>
    <property type="match status" value="1"/>
</dbReference>
<keyword evidence="9" id="KW-1185">Reference proteome</keyword>
<keyword evidence="3 6" id="KW-0274">FAD</keyword>
<dbReference type="InterPro" id="IPR039799">
    <property type="entry name" value="ALR/ERV"/>
</dbReference>
<evidence type="ECO:0000256" key="6">
    <source>
        <dbReference type="RuleBase" id="RU371123"/>
    </source>
</evidence>
<dbReference type="EMBL" id="JASJQH010000253">
    <property type="protein sequence ID" value="KAK9765555.1"/>
    <property type="molecule type" value="Genomic_DNA"/>
</dbReference>
<evidence type="ECO:0000259" key="7">
    <source>
        <dbReference type="PROSITE" id="PS51324"/>
    </source>
</evidence>
<name>A0ABR2WVJ5_9FUNG</name>
<dbReference type="PANTHER" id="PTHR12645">
    <property type="entry name" value="ALR/ERV"/>
    <property type="match status" value="1"/>
</dbReference>
<evidence type="ECO:0000313" key="9">
    <source>
        <dbReference type="Proteomes" id="UP001479436"/>
    </source>
</evidence>
<evidence type="ECO:0000256" key="2">
    <source>
        <dbReference type="ARBA" id="ARBA00022630"/>
    </source>
</evidence>
<keyword evidence="5" id="KW-1015">Disulfide bond</keyword>
<accession>A0ABR2WVJ5</accession>
<dbReference type="EC" id="1.8.3.2" evidence="6"/>
<comment type="cofactor">
    <cofactor evidence="1 6">
        <name>FAD</name>
        <dbReference type="ChEBI" id="CHEBI:57692"/>
    </cofactor>
</comment>
<evidence type="ECO:0000256" key="1">
    <source>
        <dbReference type="ARBA" id="ARBA00001974"/>
    </source>
</evidence>
<dbReference type="PANTHER" id="PTHR12645:SF1">
    <property type="entry name" value="FAD-LINKED SULFHYDRYL OXIDASE ERV2"/>
    <property type="match status" value="1"/>
</dbReference>
<keyword evidence="4 6" id="KW-0560">Oxidoreductase</keyword>
<reference evidence="8 9" key="1">
    <citation type="submission" date="2023-04" db="EMBL/GenBank/DDBJ databases">
        <title>Genome of Basidiobolus ranarum AG-B5.</title>
        <authorList>
            <person name="Stajich J.E."/>
            <person name="Carter-House D."/>
            <person name="Gryganskyi A."/>
        </authorList>
    </citation>
    <scope>NUCLEOTIDE SEQUENCE [LARGE SCALE GENOMIC DNA]</scope>
    <source>
        <strain evidence="8 9">AG-B5</strain>
    </source>
</reference>
<dbReference type="Gene3D" id="1.20.120.310">
    <property type="entry name" value="ERV/ALR sulfhydryl oxidase domain"/>
    <property type="match status" value="1"/>
</dbReference>
<keyword evidence="2 6" id="KW-0285">Flavoprotein</keyword>
<dbReference type="InterPro" id="IPR017905">
    <property type="entry name" value="ERV/ALR_sulphydryl_oxidase"/>
</dbReference>
<proteinExistence type="predicted"/>
<feature type="domain" description="ERV/ALR sulfhydryl oxidase" evidence="7">
    <location>
        <begin position="72"/>
        <end position="172"/>
    </location>
</feature>
<protein>
    <recommendedName>
        <fullName evidence="6">Sulfhydryl oxidase</fullName>
        <ecNumber evidence="6">1.8.3.2</ecNumber>
    </recommendedName>
</protein>
<comment type="catalytic activity">
    <reaction evidence="6">
        <text>2 R'C(R)SH + O2 = R'C(R)S-S(R)CR' + H2O2</text>
        <dbReference type="Rhea" id="RHEA:17357"/>
        <dbReference type="ChEBI" id="CHEBI:15379"/>
        <dbReference type="ChEBI" id="CHEBI:16240"/>
        <dbReference type="ChEBI" id="CHEBI:16520"/>
        <dbReference type="ChEBI" id="CHEBI:17412"/>
        <dbReference type="EC" id="1.8.3.2"/>
    </reaction>
</comment>
<evidence type="ECO:0000256" key="4">
    <source>
        <dbReference type="ARBA" id="ARBA00023002"/>
    </source>
</evidence>
<sequence>MLRGTRLVIFVLVLLTLALTLTTFLNDAYNPFYDAQMNRLNVPELDSRPVPANLGSSNKFAENEVIMGKLGNATARAELGRATWHLVHTMAARFPEYPTEQQQQSLLQFFHLLSSLYPCGDCAEEFQRLLKQNPPQVSSREAASQWACGIHNLVNKRLKKPQFDCSTVADHWKCGCADE</sequence>
<gene>
    <name evidence="8" type="ORF">K7432_006021</name>
</gene>
<dbReference type="PROSITE" id="PS51324">
    <property type="entry name" value="ERV_ALR"/>
    <property type="match status" value="1"/>
</dbReference>